<dbReference type="PANTHER" id="PTHR46141">
    <property type="entry name" value="SODIUM LEAK CHANNEL NON-SELECTIVE PROTEIN"/>
    <property type="match status" value="1"/>
</dbReference>
<feature type="compositionally biased region" description="Polar residues" evidence="1">
    <location>
        <begin position="439"/>
        <end position="458"/>
    </location>
</feature>
<dbReference type="EMBL" id="UZAN01042731">
    <property type="protein sequence ID" value="VDP76657.1"/>
    <property type="molecule type" value="Genomic_DNA"/>
</dbReference>
<dbReference type="GO" id="GO:0032230">
    <property type="term" value="P:positive regulation of synaptic transmission, GABAergic"/>
    <property type="evidence" value="ECO:0007669"/>
    <property type="project" value="TreeGrafter"/>
</dbReference>
<feature type="region of interest" description="Disordered" evidence="1">
    <location>
        <begin position="227"/>
        <end position="292"/>
    </location>
</feature>
<gene>
    <name evidence="2" type="ORF">ECPE_LOCUS5832</name>
</gene>
<dbReference type="OrthoDB" id="10069766at2759"/>
<evidence type="ECO:0000313" key="3">
    <source>
        <dbReference type="Proteomes" id="UP000272942"/>
    </source>
</evidence>
<evidence type="ECO:0000313" key="2">
    <source>
        <dbReference type="EMBL" id="VDP76657.1"/>
    </source>
</evidence>
<reference evidence="2 3" key="2">
    <citation type="submission" date="2018-11" db="EMBL/GenBank/DDBJ databases">
        <authorList>
            <consortium name="Pathogen Informatics"/>
        </authorList>
    </citation>
    <scope>NUCLEOTIDE SEQUENCE [LARGE SCALE GENOMIC DNA]</scope>
    <source>
        <strain evidence="2 3">Egypt</strain>
    </source>
</reference>
<accession>A0A183AFU7</accession>
<feature type="compositionally biased region" description="Polar residues" evidence="1">
    <location>
        <begin position="557"/>
        <end position="571"/>
    </location>
</feature>
<feature type="compositionally biased region" description="Low complexity" evidence="1">
    <location>
        <begin position="541"/>
        <end position="556"/>
    </location>
</feature>
<feature type="compositionally biased region" description="Acidic residues" evidence="1">
    <location>
        <begin position="282"/>
        <end position="292"/>
    </location>
</feature>
<dbReference type="PANTHER" id="PTHR46141:SF1">
    <property type="entry name" value="SODIUM LEAK CHANNEL NALCN"/>
    <property type="match status" value="1"/>
</dbReference>
<feature type="compositionally biased region" description="Polar residues" evidence="1">
    <location>
        <begin position="180"/>
        <end position="191"/>
    </location>
</feature>
<dbReference type="GO" id="GO:0005261">
    <property type="term" value="F:monoatomic cation channel activity"/>
    <property type="evidence" value="ECO:0007669"/>
    <property type="project" value="InterPro"/>
</dbReference>
<dbReference type="InterPro" id="IPR028823">
    <property type="entry name" value="NALCN"/>
</dbReference>
<evidence type="ECO:0000313" key="4">
    <source>
        <dbReference type="WBParaSite" id="ECPE_0000584501-mRNA-1"/>
    </source>
</evidence>
<dbReference type="GO" id="GO:0005886">
    <property type="term" value="C:plasma membrane"/>
    <property type="evidence" value="ECO:0007669"/>
    <property type="project" value="TreeGrafter"/>
</dbReference>
<name>A0A183AFU7_9TREM</name>
<dbReference type="GO" id="GO:0032224">
    <property type="term" value="P:positive regulation of synaptic transmission, cholinergic"/>
    <property type="evidence" value="ECO:0007669"/>
    <property type="project" value="TreeGrafter"/>
</dbReference>
<feature type="region of interest" description="Disordered" evidence="1">
    <location>
        <begin position="436"/>
        <end position="491"/>
    </location>
</feature>
<dbReference type="WBParaSite" id="ECPE_0000584501-mRNA-1">
    <property type="protein sequence ID" value="ECPE_0000584501-mRNA-1"/>
    <property type="gene ID" value="ECPE_0000584501"/>
</dbReference>
<evidence type="ECO:0000256" key="1">
    <source>
        <dbReference type="SAM" id="MobiDB-lite"/>
    </source>
</evidence>
<feature type="compositionally biased region" description="Low complexity" evidence="1">
    <location>
        <begin position="250"/>
        <end position="260"/>
    </location>
</feature>
<sequence>MENFSLFYSNDEDAIMSYNDIRNFQLAWNVIDVNRKGVVKAYYVRFLLRLIPRERVGFDLSRKKDQQLFKEMCYEVEMLRGGRDKEVSFHDVLMVLAYRTVDITKTLQLEELIAREELEYAIEEEVALFIPLTAFNQFLLCFQKHGQLKFTMHTTVDRQLSLSVDETEGGKKSLLDCPQSPASPATVNPTGTKKRPACLSLHKETHRGMEQPTAASKERANMICAPLLPVNTGGTPTTQPGAVPSNIDNSPSSLSTSGRSHSSHRSRKGLSIDKVESTALLETDEENELDDTADAKDHKISLRSKEITDNSTTKLGGNSLLPNALGTNTHAIRGSSTAGLGKSLENSLHPPFVDTCATNVDQSADTNEGNDEIVTIETGKPSLNKYGGKPGTLKNRRSFARSSALPDVAEDLNEHGDLQIIYKCSTTAQMHVIDEAEESQNVSKVTSSKLSKNPSVTVDNAVKRAQTSSTRRQKKGKNSPPVSSEEPITKPIVVVQETTHEKSNPMTQADTQLIQESCEEVKNWWRAQLSYSPVSSPPAGTSVTPTRVSSTTHSTPNTAISNGSTSGAQSGKTDTIVNIPGTYTLGPAAHGRTKQANPAGRLASGTSVGKRRTGTAAAIMRRTQATRGNTLLGTCIDEDVDSDVQFDEAEELLTLRNYASRF</sequence>
<organism evidence="4">
    <name type="scientific">Echinostoma caproni</name>
    <dbReference type="NCBI Taxonomy" id="27848"/>
    <lineage>
        <taxon>Eukaryota</taxon>
        <taxon>Metazoa</taxon>
        <taxon>Spiralia</taxon>
        <taxon>Lophotrochozoa</taxon>
        <taxon>Platyhelminthes</taxon>
        <taxon>Trematoda</taxon>
        <taxon>Digenea</taxon>
        <taxon>Plagiorchiida</taxon>
        <taxon>Echinostomata</taxon>
        <taxon>Echinostomatoidea</taxon>
        <taxon>Echinostomatidae</taxon>
        <taxon>Echinostoma</taxon>
    </lineage>
</organism>
<feature type="region of interest" description="Disordered" evidence="1">
    <location>
        <begin position="170"/>
        <end position="195"/>
    </location>
</feature>
<proteinExistence type="predicted"/>
<feature type="region of interest" description="Disordered" evidence="1">
    <location>
        <begin position="590"/>
        <end position="609"/>
    </location>
</feature>
<feature type="region of interest" description="Disordered" evidence="1">
    <location>
        <begin position="531"/>
        <end position="571"/>
    </location>
</feature>
<dbReference type="AlphaFoldDB" id="A0A183AFU7"/>
<reference evidence="4" key="1">
    <citation type="submission" date="2016-06" db="UniProtKB">
        <authorList>
            <consortium name="WormBaseParasite"/>
        </authorList>
    </citation>
    <scope>IDENTIFICATION</scope>
</reference>
<keyword evidence="3" id="KW-1185">Reference proteome</keyword>
<protein>
    <submittedName>
        <fullName evidence="4">EF-hand domain-containing protein</fullName>
    </submittedName>
</protein>
<dbReference type="Proteomes" id="UP000272942">
    <property type="component" value="Unassembled WGS sequence"/>
</dbReference>